<dbReference type="PANTHER" id="PTHR33794:SF1">
    <property type="entry name" value="BACILLOLYSIN"/>
    <property type="match status" value="1"/>
</dbReference>
<dbReference type="GO" id="GO:0008234">
    <property type="term" value="F:cysteine-type peptidase activity"/>
    <property type="evidence" value="ECO:0007669"/>
    <property type="project" value="InterPro"/>
</dbReference>
<protein>
    <recommendedName>
        <fullName evidence="7">Gingipain domain-containing protein</fullName>
    </recommendedName>
</protein>
<dbReference type="Pfam" id="PF01364">
    <property type="entry name" value="Peptidase_C25"/>
    <property type="match status" value="1"/>
</dbReference>
<dbReference type="Gene3D" id="2.60.40.10">
    <property type="entry name" value="Immunoglobulins"/>
    <property type="match status" value="1"/>
</dbReference>
<proteinExistence type="predicted"/>
<feature type="domain" description="CARDB" evidence="4">
    <location>
        <begin position="3"/>
        <end position="95"/>
    </location>
</feature>
<dbReference type="EMBL" id="AP012337">
    <property type="protein sequence ID" value="BAM00673.1"/>
    <property type="molecule type" value="Genomic_DNA"/>
</dbReference>
<dbReference type="Gene3D" id="3.40.50.1460">
    <property type="match status" value="1"/>
</dbReference>
<dbReference type="PANTHER" id="PTHR33794">
    <property type="entry name" value="BACILLOLYSIN"/>
    <property type="match status" value="1"/>
</dbReference>
<organism evidence="5 6">
    <name type="scientific">Caldilinea aerophila (strain DSM 14535 / JCM 11387 / NBRC 104270 / STL-6-O1)</name>
    <dbReference type="NCBI Taxonomy" id="926550"/>
    <lineage>
        <taxon>Bacteria</taxon>
        <taxon>Bacillati</taxon>
        <taxon>Chloroflexota</taxon>
        <taxon>Caldilineae</taxon>
        <taxon>Caldilineales</taxon>
        <taxon>Caldilineaceae</taxon>
        <taxon>Caldilinea</taxon>
    </lineage>
</organism>
<feature type="region of interest" description="Disordered" evidence="1">
    <location>
        <begin position="602"/>
        <end position="631"/>
    </location>
</feature>
<evidence type="ECO:0000259" key="4">
    <source>
        <dbReference type="Pfam" id="PF07705"/>
    </source>
</evidence>
<dbReference type="SUPFAM" id="SSF89260">
    <property type="entry name" value="Collagen-binding domain"/>
    <property type="match status" value="1"/>
</dbReference>
<dbReference type="Gene3D" id="2.60.120.380">
    <property type="match status" value="4"/>
</dbReference>
<feature type="domain" description="Gingipain" evidence="2">
    <location>
        <begin position="707"/>
        <end position="1019"/>
    </location>
</feature>
<feature type="domain" description="Peptidase C-terminal archaeal/bacterial" evidence="3">
    <location>
        <begin position="385"/>
        <end position="452"/>
    </location>
</feature>
<accession>I0I5Y5</accession>
<evidence type="ECO:0000313" key="6">
    <source>
        <dbReference type="Proteomes" id="UP000007880"/>
    </source>
</evidence>
<dbReference type="KEGG" id="cap:CLDAP_26330"/>
<dbReference type="InterPro" id="IPR011635">
    <property type="entry name" value="CARDB"/>
</dbReference>
<feature type="domain" description="Peptidase C-terminal archaeal/bacterial" evidence="3">
    <location>
        <begin position="516"/>
        <end position="585"/>
    </location>
</feature>
<dbReference type="InterPro" id="IPR007280">
    <property type="entry name" value="Peptidase_C_arc/bac"/>
</dbReference>
<evidence type="ECO:0000259" key="2">
    <source>
        <dbReference type="Pfam" id="PF01364"/>
    </source>
</evidence>
<dbReference type="InterPro" id="IPR050728">
    <property type="entry name" value="Zinc_Metalloprotease_M4"/>
</dbReference>
<evidence type="ECO:0000259" key="3">
    <source>
        <dbReference type="Pfam" id="PF04151"/>
    </source>
</evidence>
<dbReference type="Proteomes" id="UP000007880">
    <property type="component" value="Chromosome"/>
</dbReference>
<keyword evidence="6" id="KW-1185">Reference proteome</keyword>
<name>I0I5Y5_CALAS</name>
<dbReference type="Pfam" id="PF07705">
    <property type="entry name" value="CARDB"/>
    <property type="match status" value="1"/>
</dbReference>
<dbReference type="InterPro" id="IPR001769">
    <property type="entry name" value="Gingipain"/>
</dbReference>
<evidence type="ECO:0000313" key="5">
    <source>
        <dbReference type="EMBL" id="BAM00673.1"/>
    </source>
</evidence>
<dbReference type="STRING" id="926550.CLDAP_26330"/>
<evidence type="ECO:0000256" key="1">
    <source>
        <dbReference type="SAM" id="MobiDB-lite"/>
    </source>
</evidence>
<sequence length="1320" mass="141026">MPNPGETATVRMIFRNRGTATSSPATFYFYVNPAERPPTQATAPSFFSGVPSLPPGGSSQFERSVTFASAGCDHIVYTWVDRDNLVADTDRSNNLVGLQVCVGVQCEVDAFESDDNADNAGWLQVGVSQQRSFCRTTPTGLSTLGDQDWVKFTAFRGLTYTLASLSPGIHADPRITLWSGGMQQVLAGPAGTLDWQPPANGIYFAQVRNSNGKEGSGPLSGYTLSLSAVPAVTDAFEPDDQCGQARTISTDGVRQTRLFQAPGDVDWVKFTIAAGETFAMVADNTGQGVNPLITLFSSCAQSRSSDRVMEGLNRVEDRSASDQVYFARIANQNPDRFGADAHYSISVLAAACIPDAQEEDDTRAQAKPLALNTAQTHNVCPAGDQDWVKIALTAGEIYVIRTANLGFAADTVLELFDGQGNRIAINDDYDYVRASRIVFEPSVSGNYYVMVRHHDPTAAGPNTNYDLIVESGFCVPDEADAAGGDNGPGDARQIATNGSAVARNFCADPLARNLGDQDWFRFSAVAGARYHIHTEQLGPNADTVLSLYDRNGVTLLASNDDSGAGLSAAIVFTPTVAGDYFVQARQYNTRVVGRESSYQLRIEENLPPPPPPTPTPPPPTPTPTPPPPDPSEVRTLILVNRARLEAVHGPAPASQIMDKLFALADHPDVVGAVLQVESAPAVQGAYNAWLASPTAFVDIDLANAVSGAIRNTVLDFAASAPNLAYLVIVGDDRIIPFHRVPEANLAKRENEYADALAGADALAAALAADMILTDDFYADREPGTWKNGELFVPDYAIGRLIQEPDEIIGQIDVFLAGQTIDTQRALVTGYDFVQDSATQIRNLLVNDGIPSISHADFIGPIWPGSLLRALMLTSTPAGSRHDLVSINGHATHRSFGVPVGGDIQASEVLTATNNFTRTLVYNVGCHGGLNDPATLDLPQAFVRRGAVYVGNTGFGWGGSGIVYSESLMRNFTRQLLTNTRATVGPALMTAKQLYVSRARLIDGYDVKVLMQTTLYGLPMIAITSGGTLSDDDPFPSVDDVITPPGSFGEETNVGSFRYGLPQSFGAFGADDADPNYRVNLDGNVDFAAGAPIQPGYYRDLTAPNAGALRGVLFLGGVYTETSATAPIALAYNEYITDTTPSAFDAPGWYPSTPFAVQSSAFDDAVRDTVVLALGQYNPESGAQRVFDRMAFDTYYSDSPDITPPKILHVDAVLDAARGQGLFKVEASDASGVTRVVIAHTDGAGVWSSKDLSYDAAALKWTGTITATSTTRYFVQVVDGAGNIAIDDDKGRYYPLLPPLPLAPGRALEIRIFLPQVQRGN</sequence>
<dbReference type="InterPro" id="IPR013783">
    <property type="entry name" value="Ig-like_fold"/>
</dbReference>
<feature type="compositionally biased region" description="Pro residues" evidence="1">
    <location>
        <begin position="606"/>
        <end position="630"/>
    </location>
</feature>
<dbReference type="HOGENOM" id="CLU_259905_0_0_0"/>
<reference evidence="5 6" key="1">
    <citation type="submission" date="2012-02" db="EMBL/GenBank/DDBJ databases">
        <title>Complete genome sequence of Caldilinea aerophila DSM 14535 (= NBRC 102666).</title>
        <authorList>
            <person name="Oguchi A."/>
            <person name="Hosoyama A."/>
            <person name="Sekine M."/>
            <person name="Fukai R."/>
            <person name="Kato Y."/>
            <person name="Nakamura S."/>
            <person name="Hanada S."/>
            <person name="Yamazaki S."/>
            <person name="Fujita N."/>
        </authorList>
    </citation>
    <scope>NUCLEOTIDE SEQUENCE [LARGE SCALE GENOMIC DNA]</scope>
    <source>
        <strain evidence="6">DSM 14535 / JCM 11387 / NBRC 104270 / STL-6-O1</strain>
    </source>
</reference>
<evidence type="ECO:0008006" key="7">
    <source>
        <dbReference type="Google" id="ProtNLM"/>
    </source>
</evidence>
<dbReference type="eggNOG" id="COG1572">
    <property type="taxonomic scope" value="Bacteria"/>
</dbReference>
<dbReference type="Pfam" id="PF04151">
    <property type="entry name" value="PPC"/>
    <property type="match status" value="2"/>
</dbReference>
<dbReference type="GO" id="GO:0006508">
    <property type="term" value="P:proteolysis"/>
    <property type="evidence" value="ECO:0007669"/>
    <property type="project" value="InterPro"/>
</dbReference>
<gene>
    <name evidence="5" type="ordered locus">CLDAP_26330</name>
</gene>